<feature type="compositionally biased region" description="Gly residues" evidence="1">
    <location>
        <begin position="1"/>
        <end position="26"/>
    </location>
</feature>
<proteinExistence type="predicted"/>
<name>A0ABP6JEF7_9ACTN</name>
<evidence type="ECO:0000313" key="2">
    <source>
        <dbReference type="EMBL" id="GAA2927800.1"/>
    </source>
</evidence>
<protein>
    <submittedName>
        <fullName evidence="2">Uncharacterized protein</fullName>
    </submittedName>
</protein>
<gene>
    <name evidence="2" type="ORF">GCM10010446_10390</name>
</gene>
<organism evidence="2 3">
    <name type="scientific">Streptomyces enissocaesilis</name>
    <dbReference type="NCBI Taxonomy" id="332589"/>
    <lineage>
        <taxon>Bacteria</taxon>
        <taxon>Bacillati</taxon>
        <taxon>Actinomycetota</taxon>
        <taxon>Actinomycetes</taxon>
        <taxon>Kitasatosporales</taxon>
        <taxon>Streptomycetaceae</taxon>
        <taxon>Streptomyces</taxon>
        <taxon>Streptomyces rochei group</taxon>
    </lineage>
</organism>
<feature type="region of interest" description="Disordered" evidence="1">
    <location>
        <begin position="70"/>
        <end position="91"/>
    </location>
</feature>
<dbReference type="Proteomes" id="UP001500403">
    <property type="component" value="Unassembled WGS sequence"/>
</dbReference>
<accession>A0ABP6JEF7</accession>
<evidence type="ECO:0000313" key="3">
    <source>
        <dbReference type="Proteomes" id="UP001500403"/>
    </source>
</evidence>
<dbReference type="EMBL" id="BAAAUD010000012">
    <property type="protein sequence ID" value="GAA2927800.1"/>
    <property type="molecule type" value="Genomic_DNA"/>
</dbReference>
<evidence type="ECO:0000256" key="1">
    <source>
        <dbReference type="SAM" id="MobiDB-lite"/>
    </source>
</evidence>
<keyword evidence="3" id="KW-1185">Reference proteome</keyword>
<sequence>MRGGAARGGVRGGAVCDGGAVRGTGRTGMRSTAPHAHPSSGCGHWSWRPHAPQRTVTQVSVQVRCVIRSGAAPRNSGGASGSPHAQGKTGGVKVCWRRHAGQRTGTFSPMTVPLRTVGDWHVTGM</sequence>
<feature type="region of interest" description="Disordered" evidence="1">
    <location>
        <begin position="1"/>
        <end position="55"/>
    </location>
</feature>
<comment type="caution">
    <text evidence="2">The sequence shown here is derived from an EMBL/GenBank/DDBJ whole genome shotgun (WGS) entry which is preliminary data.</text>
</comment>
<reference evidence="3" key="1">
    <citation type="journal article" date="2019" name="Int. J. Syst. Evol. Microbiol.">
        <title>The Global Catalogue of Microorganisms (GCM) 10K type strain sequencing project: providing services to taxonomists for standard genome sequencing and annotation.</title>
        <authorList>
            <consortium name="The Broad Institute Genomics Platform"/>
            <consortium name="The Broad Institute Genome Sequencing Center for Infectious Disease"/>
            <person name="Wu L."/>
            <person name="Ma J."/>
        </authorList>
    </citation>
    <scope>NUCLEOTIDE SEQUENCE [LARGE SCALE GENOMIC DNA]</scope>
    <source>
        <strain evidence="3">JCM 9088</strain>
    </source>
</reference>